<dbReference type="AlphaFoldDB" id="A0A412AV20"/>
<evidence type="ECO:0000256" key="5">
    <source>
        <dbReference type="HAMAP-Rule" id="MF_00291"/>
    </source>
</evidence>
<keyword evidence="2 5" id="KW-0689">Ribosomal protein</keyword>
<evidence type="ECO:0000256" key="7">
    <source>
        <dbReference type="SAM" id="MobiDB-lite"/>
    </source>
</evidence>
<dbReference type="EMBL" id="QRTC01000055">
    <property type="protein sequence ID" value="RGQ36295.1"/>
    <property type="molecule type" value="Genomic_DNA"/>
</dbReference>
<evidence type="ECO:0000256" key="6">
    <source>
        <dbReference type="RuleBase" id="RU003631"/>
    </source>
</evidence>
<evidence type="ECO:0000313" key="9">
    <source>
        <dbReference type="Proteomes" id="UP000284751"/>
    </source>
</evidence>
<evidence type="ECO:0000313" key="8">
    <source>
        <dbReference type="EMBL" id="RGQ36295.1"/>
    </source>
</evidence>
<evidence type="ECO:0000256" key="3">
    <source>
        <dbReference type="ARBA" id="ARBA00023274"/>
    </source>
</evidence>
<protein>
    <recommendedName>
        <fullName evidence="4 5">Small ribosomal subunit protein uS2</fullName>
    </recommendedName>
</protein>
<comment type="caution">
    <text evidence="8">The sequence shown here is derived from an EMBL/GenBank/DDBJ whole genome shotgun (WGS) entry which is preliminary data.</text>
</comment>
<organism evidence="8 9">
    <name type="scientific">[Clostridium] leptum</name>
    <dbReference type="NCBI Taxonomy" id="1535"/>
    <lineage>
        <taxon>Bacteria</taxon>
        <taxon>Bacillati</taxon>
        <taxon>Bacillota</taxon>
        <taxon>Clostridia</taxon>
        <taxon>Eubacteriales</taxon>
        <taxon>Oscillospiraceae</taxon>
        <taxon>Oscillospiraceae incertae sedis</taxon>
    </lineage>
</organism>
<dbReference type="CDD" id="cd01425">
    <property type="entry name" value="RPS2"/>
    <property type="match status" value="1"/>
</dbReference>
<comment type="similarity">
    <text evidence="1 5 6">Belongs to the universal ribosomal protein uS2 family.</text>
</comment>
<dbReference type="PANTHER" id="PTHR12534">
    <property type="entry name" value="30S RIBOSOMAL PROTEIN S2 PROKARYOTIC AND ORGANELLAR"/>
    <property type="match status" value="1"/>
</dbReference>
<dbReference type="GO" id="GO:0006412">
    <property type="term" value="P:translation"/>
    <property type="evidence" value="ECO:0007669"/>
    <property type="project" value="UniProtKB-UniRule"/>
</dbReference>
<dbReference type="InterPro" id="IPR023591">
    <property type="entry name" value="Ribosomal_uS2_flav_dom_sf"/>
</dbReference>
<dbReference type="InterPro" id="IPR005706">
    <property type="entry name" value="Ribosomal_uS2_bac/mit/plastid"/>
</dbReference>
<dbReference type="Gene3D" id="3.40.50.10490">
    <property type="entry name" value="Glucose-6-phosphate isomerase like protein, domain 1"/>
    <property type="match status" value="1"/>
</dbReference>
<feature type="region of interest" description="Disordered" evidence="7">
    <location>
        <begin position="226"/>
        <end position="248"/>
    </location>
</feature>
<reference evidence="8 9" key="1">
    <citation type="submission" date="2018-08" db="EMBL/GenBank/DDBJ databases">
        <title>A genome reference for cultivated species of the human gut microbiota.</title>
        <authorList>
            <person name="Zou Y."/>
            <person name="Xue W."/>
            <person name="Luo G."/>
        </authorList>
    </citation>
    <scope>NUCLEOTIDE SEQUENCE [LARGE SCALE GENOMIC DNA]</scope>
    <source>
        <strain evidence="8 9">AF28-26</strain>
    </source>
</reference>
<dbReference type="InterPro" id="IPR001865">
    <property type="entry name" value="Ribosomal_uS2"/>
</dbReference>
<dbReference type="Pfam" id="PF00318">
    <property type="entry name" value="Ribosomal_S2"/>
    <property type="match status" value="1"/>
</dbReference>
<proteinExistence type="inferred from homology"/>
<dbReference type="PROSITE" id="PS00962">
    <property type="entry name" value="RIBOSOMAL_S2_1"/>
    <property type="match status" value="1"/>
</dbReference>
<name>A0A412AV20_9FIRM</name>
<dbReference type="SUPFAM" id="SSF52313">
    <property type="entry name" value="Ribosomal protein S2"/>
    <property type="match status" value="1"/>
</dbReference>
<dbReference type="PROSITE" id="PS00963">
    <property type="entry name" value="RIBOSOMAL_S2_2"/>
    <property type="match status" value="1"/>
</dbReference>
<dbReference type="GO" id="GO:0003735">
    <property type="term" value="F:structural constituent of ribosome"/>
    <property type="evidence" value="ECO:0007669"/>
    <property type="project" value="InterPro"/>
</dbReference>
<evidence type="ECO:0000256" key="4">
    <source>
        <dbReference type="ARBA" id="ARBA00035256"/>
    </source>
</evidence>
<dbReference type="InterPro" id="IPR018130">
    <property type="entry name" value="Ribosomal_uS2_CS"/>
</dbReference>
<dbReference type="GO" id="GO:0022627">
    <property type="term" value="C:cytosolic small ribosomal subunit"/>
    <property type="evidence" value="ECO:0007669"/>
    <property type="project" value="TreeGrafter"/>
</dbReference>
<gene>
    <name evidence="5 8" type="primary">rpsB</name>
    <name evidence="8" type="ORF">DWY99_11645</name>
</gene>
<dbReference type="PRINTS" id="PR00395">
    <property type="entry name" value="RIBOSOMALS2"/>
</dbReference>
<dbReference type="FunFam" id="1.10.287.610:FF:000001">
    <property type="entry name" value="30S ribosomal protein S2"/>
    <property type="match status" value="1"/>
</dbReference>
<dbReference type="Proteomes" id="UP000284751">
    <property type="component" value="Unassembled WGS sequence"/>
</dbReference>
<sequence>MAVVSMKQLLEAGVHFGHQTRRWNPKMAEYIFTERNGIYIIDLQKTVRKLEEAYNFIRELSENGESVLFVGTKKQAQDSVREEAERAGAYFVNARWLGGMMTNFTTIRHRIDRLRQLRAMEEDGTFDLLPKKEVIKLKLEIEKLEKFMGGIKDMKKLPGALFIVDPRKERIAVAEAKKLGIPIIAIVDTNCDPDEIDYVIPGNDDAIRAVKLISATMANAIIEGREGQMGAEEAEAKENETDEEAAAE</sequence>
<dbReference type="PANTHER" id="PTHR12534:SF0">
    <property type="entry name" value="SMALL RIBOSOMAL SUBUNIT PROTEIN US2M"/>
    <property type="match status" value="1"/>
</dbReference>
<dbReference type="NCBIfam" id="TIGR01011">
    <property type="entry name" value="rpsB_bact"/>
    <property type="match status" value="1"/>
</dbReference>
<accession>A0A412AV20</accession>
<dbReference type="HAMAP" id="MF_00291_B">
    <property type="entry name" value="Ribosomal_uS2_B"/>
    <property type="match status" value="1"/>
</dbReference>
<dbReference type="Gene3D" id="1.10.287.610">
    <property type="entry name" value="Helix hairpin bin"/>
    <property type="match status" value="1"/>
</dbReference>
<evidence type="ECO:0000256" key="1">
    <source>
        <dbReference type="ARBA" id="ARBA00006242"/>
    </source>
</evidence>
<evidence type="ECO:0000256" key="2">
    <source>
        <dbReference type="ARBA" id="ARBA00022980"/>
    </source>
</evidence>
<keyword evidence="3 5" id="KW-0687">Ribonucleoprotein</keyword>